<dbReference type="Proteomes" id="UP000298390">
    <property type="component" value="Unassembled WGS sequence"/>
</dbReference>
<gene>
    <name evidence="2" type="ORF">EVJ58_g10513</name>
</gene>
<feature type="region of interest" description="Disordered" evidence="1">
    <location>
        <begin position="1"/>
        <end position="29"/>
    </location>
</feature>
<evidence type="ECO:0000256" key="1">
    <source>
        <dbReference type="SAM" id="MobiDB-lite"/>
    </source>
</evidence>
<name>A0A4Y9XN64_9APHY</name>
<comment type="caution">
    <text evidence="2">The sequence shown here is derived from an EMBL/GenBank/DDBJ whole genome shotgun (WGS) entry which is preliminary data.</text>
</comment>
<evidence type="ECO:0000313" key="2">
    <source>
        <dbReference type="EMBL" id="TFY51535.1"/>
    </source>
</evidence>
<dbReference type="AlphaFoldDB" id="A0A4Y9XN64"/>
<accession>A0A4Y9XN64</accession>
<evidence type="ECO:0000313" key="3">
    <source>
        <dbReference type="Proteomes" id="UP000298390"/>
    </source>
</evidence>
<dbReference type="EMBL" id="SEKV01001163">
    <property type="protein sequence ID" value="TFY51535.1"/>
    <property type="molecule type" value="Genomic_DNA"/>
</dbReference>
<organism evidence="2 3">
    <name type="scientific">Rhodofomes roseus</name>
    <dbReference type="NCBI Taxonomy" id="34475"/>
    <lineage>
        <taxon>Eukaryota</taxon>
        <taxon>Fungi</taxon>
        <taxon>Dikarya</taxon>
        <taxon>Basidiomycota</taxon>
        <taxon>Agaricomycotina</taxon>
        <taxon>Agaricomycetes</taxon>
        <taxon>Polyporales</taxon>
        <taxon>Rhodofomes</taxon>
    </lineage>
</organism>
<sequence>MSSFTLPPIAPPSFPTAREGSPIPEDEPTDSIAVGVELLISGLDHSAPGTAVIHFNKVLDHLQATQPDDPLPPLRVLPGDARKAVDYVFVALLPGVSPTPRPDILETYRKAIDGHEGLRAIWRPGSGLDRTRRLVFAADNEAHARDMQDVLGNWLNANGAPFQSSYVSQPSNQWRITFDLLDRDTVSHIESNPPTYKSRVYAPTRPRFIIPEYGLELPQTNLR</sequence>
<protein>
    <submittedName>
        <fullName evidence="2">Uncharacterized protein</fullName>
    </submittedName>
</protein>
<proteinExistence type="predicted"/>
<reference evidence="2 3" key="1">
    <citation type="submission" date="2019-01" db="EMBL/GenBank/DDBJ databases">
        <title>Genome sequencing of the rare red list fungi Fomitopsis rosea.</title>
        <authorList>
            <person name="Buettner E."/>
            <person name="Kellner H."/>
        </authorList>
    </citation>
    <scope>NUCLEOTIDE SEQUENCE [LARGE SCALE GENOMIC DNA]</scope>
    <source>
        <strain evidence="2 3">DSM 105464</strain>
    </source>
</reference>